<reference evidence="2 3" key="1">
    <citation type="submission" date="2019-12" db="EMBL/GenBank/DDBJ databases">
        <title>Shinella kummerowiae sp. nov., a symbiotic bacterium isolated from root nodules of the herbal legume Kummerowia stipulacea.</title>
        <authorList>
            <person name="Gao J."/>
        </authorList>
    </citation>
    <scope>NUCLEOTIDE SEQUENCE [LARGE SCALE GENOMIC DNA]</scope>
    <source>
        <strain evidence="2 3">CCBAU 25048</strain>
    </source>
</reference>
<sequence>MIWAFAVAAAAILYLALRFRRFQSWVEPALTIVVALGLASALLIWFVDERAPSGEAVTPTPAVPALTEDTVELSEMQAAAGQTKTSFRVTGRIANKGTSPMQSFRLDVVLSDCPSGTCREVGRDSALIVLRVLPGESQPFSTFAVFPGSDLNPVTTPEWDFGARDVRAVTR</sequence>
<proteinExistence type="predicted"/>
<evidence type="ECO:0000256" key="1">
    <source>
        <dbReference type="SAM" id="Phobius"/>
    </source>
</evidence>
<dbReference type="Proteomes" id="UP000435802">
    <property type="component" value="Unassembled WGS sequence"/>
</dbReference>
<dbReference type="RefSeq" id="WP_160856999.1">
    <property type="nucleotide sequence ID" value="NZ_WUMK01000001.1"/>
</dbReference>
<keyword evidence="1" id="KW-0812">Transmembrane</keyword>
<name>A0A6N8S9Q2_9HYPH</name>
<evidence type="ECO:0008006" key="4">
    <source>
        <dbReference type="Google" id="ProtNLM"/>
    </source>
</evidence>
<keyword evidence="1" id="KW-0472">Membrane</keyword>
<keyword evidence="3" id="KW-1185">Reference proteome</keyword>
<protein>
    <recommendedName>
        <fullName evidence="4">DUF3426 domain-containing protein</fullName>
    </recommendedName>
</protein>
<dbReference type="OrthoDB" id="8280350at2"/>
<gene>
    <name evidence="2" type="ORF">GR138_02375</name>
</gene>
<evidence type="ECO:0000313" key="3">
    <source>
        <dbReference type="Proteomes" id="UP000435802"/>
    </source>
</evidence>
<feature type="transmembrane region" description="Helical" evidence="1">
    <location>
        <begin position="28"/>
        <end position="47"/>
    </location>
</feature>
<dbReference type="AlphaFoldDB" id="A0A6N8S9Q2"/>
<keyword evidence="1" id="KW-1133">Transmembrane helix</keyword>
<evidence type="ECO:0000313" key="2">
    <source>
        <dbReference type="EMBL" id="MXN44016.1"/>
    </source>
</evidence>
<accession>A0A6N8S9Q2</accession>
<comment type="caution">
    <text evidence="2">The sequence shown here is derived from an EMBL/GenBank/DDBJ whole genome shotgun (WGS) entry which is preliminary data.</text>
</comment>
<organism evidence="2 3">
    <name type="scientific">Shinella kummerowiae</name>
    <dbReference type="NCBI Taxonomy" id="417745"/>
    <lineage>
        <taxon>Bacteria</taxon>
        <taxon>Pseudomonadati</taxon>
        <taxon>Pseudomonadota</taxon>
        <taxon>Alphaproteobacteria</taxon>
        <taxon>Hyphomicrobiales</taxon>
        <taxon>Rhizobiaceae</taxon>
        <taxon>Shinella</taxon>
    </lineage>
</organism>
<dbReference type="EMBL" id="WUMK01000001">
    <property type="protein sequence ID" value="MXN44016.1"/>
    <property type="molecule type" value="Genomic_DNA"/>
</dbReference>